<name>A0A380EM12_STAAU</name>
<dbReference type="Pfam" id="PF02502">
    <property type="entry name" value="LacAB_rpiB"/>
    <property type="match status" value="1"/>
</dbReference>
<dbReference type="EMBL" id="UHBY01000003">
    <property type="protein sequence ID" value="SUL37463.1"/>
    <property type="molecule type" value="Genomic_DNA"/>
</dbReference>
<dbReference type="GO" id="GO:0005975">
    <property type="term" value="P:carbohydrate metabolic process"/>
    <property type="evidence" value="ECO:0007669"/>
    <property type="project" value="InterPro"/>
</dbReference>
<protein>
    <submittedName>
        <fullName evidence="2">Galactose-6-phosphate isomerase, LacA subunit</fullName>
        <ecNumber evidence="2">5.3.1.26</ecNumber>
    </submittedName>
</protein>
<evidence type="ECO:0000313" key="3">
    <source>
        <dbReference type="Proteomes" id="UP000254116"/>
    </source>
</evidence>
<dbReference type="InterPro" id="IPR036569">
    <property type="entry name" value="RpiB_LacA_LacB_sf"/>
</dbReference>
<accession>A0A380EM12</accession>
<proteinExistence type="inferred from homology"/>
<keyword evidence="2" id="KW-0413">Isomerase</keyword>
<dbReference type="SUPFAM" id="SSF89623">
    <property type="entry name" value="Ribose/Galactose isomerase RpiB/AlsB"/>
    <property type="match status" value="1"/>
</dbReference>
<evidence type="ECO:0000313" key="2">
    <source>
        <dbReference type="EMBL" id="SUL37463.1"/>
    </source>
</evidence>
<comment type="similarity">
    <text evidence="1">Belongs to the LacAB/RpiB family.</text>
</comment>
<dbReference type="InterPro" id="IPR003500">
    <property type="entry name" value="RpiB_LacA_LacB"/>
</dbReference>
<dbReference type="AlphaFoldDB" id="A0A380EM12"/>
<reference evidence="2 3" key="1">
    <citation type="submission" date="2018-06" db="EMBL/GenBank/DDBJ databases">
        <authorList>
            <consortium name="Pathogen Informatics"/>
            <person name="Doyle S."/>
        </authorList>
    </citation>
    <scope>NUCLEOTIDE SEQUENCE [LARGE SCALE GENOMIC DNA]</scope>
    <source>
        <strain evidence="2 3">NCTC10702</strain>
    </source>
</reference>
<organism evidence="2 3">
    <name type="scientific">Staphylococcus aureus</name>
    <dbReference type="NCBI Taxonomy" id="1280"/>
    <lineage>
        <taxon>Bacteria</taxon>
        <taxon>Bacillati</taxon>
        <taxon>Bacillota</taxon>
        <taxon>Bacilli</taxon>
        <taxon>Bacillales</taxon>
        <taxon>Staphylococcaceae</taxon>
        <taxon>Staphylococcus</taxon>
    </lineage>
</organism>
<dbReference type="EC" id="5.3.1.26" evidence="2"/>
<dbReference type="Proteomes" id="UP000254116">
    <property type="component" value="Unassembled WGS sequence"/>
</dbReference>
<dbReference type="GO" id="GO:0050044">
    <property type="term" value="F:galactose-6-phosphate isomerase activity"/>
    <property type="evidence" value="ECO:0007669"/>
    <property type="project" value="UniProtKB-EC"/>
</dbReference>
<sequence>MAIIIGSDEAGKRLKEVIKSYLLDNKYDVVDVTEGQEVDFVDATLAVAKDVQSQEGNLGIVIDAFGAGSLWLLQKSKA</sequence>
<gene>
    <name evidence="2" type="primary">lacA_2</name>
    <name evidence="2" type="ORF">NCTC10702_03474</name>
</gene>
<dbReference type="Gene3D" id="3.40.1400.10">
    <property type="entry name" value="Sugar-phosphate isomerase, RpiB/LacA/LacB"/>
    <property type="match status" value="1"/>
</dbReference>
<evidence type="ECO:0000256" key="1">
    <source>
        <dbReference type="ARBA" id="ARBA00008754"/>
    </source>
</evidence>